<keyword evidence="2 3" id="KW-0802">TPR repeat</keyword>
<evidence type="ECO:0000256" key="2">
    <source>
        <dbReference type="ARBA" id="ARBA00022803"/>
    </source>
</evidence>
<dbReference type="Gene3D" id="1.25.40.10">
    <property type="entry name" value="Tetratricopeptide repeat domain"/>
    <property type="match status" value="1"/>
</dbReference>
<dbReference type="InterPro" id="IPR051685">
    <property type="entry name" value="Ycf3/AcsC/BcsC/TPR_MFPF"/>
</dbReference>
<dbReference type="SUPFAM" id="SSF48452">
    <property type="entry name" value="TPR-like"/>
    <property type="match status" value="1"/>
</dbReference>
<evidence type="ECO:0000256" key="4">
    <source>
        <dbReference type="SAM" id="MobiDB-lite"/>
    </source>
</evidence>
<feature type="compositionally biased region" description="Basic and acidic residues" evidence="4">
    <location>
        <begin position="49"/>
        <end position="66"/>
    </location>
</feature>
<dbReference type="Proteomes" id="UP000178574">
    <property type="component" value="Unassembled WGS sequence"/>
</dbReference>
<dbReference type="PANTHER" id="PTHR44943:SF8">
    <property type="entry name" value="TPR REPEAT-CONTAINING PROTEIN MJ0263"/>
    <property type="match status" value="1"/>
</dbReference>
<evidence type="ECO:0000313" key="6">
    <source>
        <dbReference type="Proteomes" id="UP000178574"/>
    </source>
</evidence>
<organism evidence="5 6">
    <name type="scientific">Candidatus Sungbacteria bacterium RIFCSPHIGHO2_01_FULL_50_25</name>
    <dbReference type="NCBI Taxonomy" id="1802265"/>
    <lineage>
        <taxon>Bacteria</taxon>
        <taxon>Candidatus Sungiibacteriota</taxon>
    </lineage>
</organism>
<comment type="caution">
    <text evidence="5">The sequence shown here is derived from an EMBL/GenBank/DDBJ whole genome shotgun (WGS) entry which is preliminary data.</text>
</comment>
<dbReference type="SMART" id="SM00028">
    <property type="entry name" value="TPR"/>
    <property type="match status" value="3"/>
</dbReference>
<name>A0A1G2KCB8_9BACT</name>
<dbReference type="InterPro" id="IPR011990">
    <property type="entry name" value="TPR-like_helical_dom_sf"/>
</dbReference>
<sequence length="270" mass="30413">MNFFSVSKKTAVLVLAMLLLGIGIWFRDSVSGLMSLDFRKNALERDSIVGEPGTDAKADEGEEVKKPVNPPYSGRDPVEVRPNAGEMEGFSESQKQKMYSGIVAAGRTVKENPDYFSGWIELGLLKKIIGDYEGAADAWEYAGLIRPQNSLSFSNLGELYWKYLLDYPKAEASFRRAIQNKPDDIGIYMSLSDLYSYSYAQKRGLADDALLEGLEANPDNTDLIRWLAALYEREKEYARAIEWWKKVLEKNPSDVAVKEAIANLEEKLKQ</sequence>
<dbReference type="PROSITE" id="PS50005">
    <property type="entry name" value="TPR"/>
    <property type="match status" value="1"/>
</dbReference>
<accession>A0A1G2KCB8</accession>
<keyword evidence="1" id="KW-0677">Repeat</keyword>
<evidence type="ECO:0000256" key="1">
    <source>
        <dbReference type="ARBA" id="ARBA00022737"/>
    </source>
</evidence>
<feature type="repeat" description="TPR" evidence="3">
    <location>
        <begin position="221"/>
        <end position="254"/>
    </location>
</feature>
<dbReference type="AlphaFoldDB" id="A0A1G2KCB8"/>
<feature type="region of interest" description="Disordered" evidence="4">
    <location>
        <begin position="49"/>
        <end position="78"/>
    </location>
</feature>
<gene>
    <name evidence="5" type="ORF">A2847_02765</name>
</gene>
<protein>
    <submittedName>
        <fullName evidence="5">Uncharacterized protein</fullName>
    </submittedName>
</protein>
<proteinExistence type="predicted"/>
<evidence type="ECO:0000313" key="5">
    <source>
        <dbReference type="EMBL" id="OGZ97015.1"/>
    </source>
</evidence>
<reference evidence="5 6" key="1">
    <citation type="journal article" date="2016" name="Nat. Commun.">
        <title>Thousands of microbial genomes shed light on interconnected biogeochemical processes in an aquifer system.</title>
        <authorList>
            <person name="Anantharaman K."/>
            <person name="Brown C.T."/>
            <person name="Hug L.A."/>
            <person name="Sharon I."/>
            <person name="Castelle C.J."/>
            <person name="Probst A.J."/>
            <person name="Thomas B.C."/>
            <person name="Singh A."/>
            <person name="Wilkins M.J."/>
            <person name="Karaoz U."/>
            <person name="Brodie E.L."/>
            <person name="Williams K.H."/>
            <person name="Hubbard S.S."/>
            <person name="Banfield J.F."/>
        </authorList>
    </citation>
    <scope>NUCLEOTIDE SEQUENCE [LARGE SCALE GENOMIC DNA]</scope>
</reference>
<dbReference type="PANTHER" id="PTHR44943">
    <property type="entry name" value="CELLULOSE SYNTHASE OPERON PROTEIN C"/>
    <property type="match status" value="1"/>
</dbReference>
<dbReference type="EMBL" id="MHQD01000001">
    <property type="protein sequence ID" value="OGZ97015.1"/>
    <property type="molecule type" value="Genomic_DNA"/>
</dbReference>
<evidence type="ECO:0000256" key="3">
    <source>
        <dbReference type="PROSITE-ProRule" id="PRU00339"/>
    </source>
</evidence>
<dbReference type="InterPro" id="IPR019734">
    <property type="entry name" value="TPR_rpt"/>
</dbReference>